<feature type="region of interest" description="Disordered" evidence="1">
    <location>
        <begin position="49"/>
        <end position="80"/>
    </location>
</feature>
<proteinExistence type="predicted"/>
<dbReference type="AlphaFoldDB" id="A0A5B7E5C5"/>
<name>A0A5B7E5C5_PORTR</name>
<protein>
    <submittedName>
        <fullName evidence="2">Uncharacterized protein</fullName>
    </submittedName>
</protein>
<evidence type="ECO:0000313" key="2">
    <source>
        <dbReference type="EMBL" id="MPC28386.1"/>
    </source>
</evidence>
<sequence length="80" mass="8870">MYTLRLSKFRETHWEQQTTDTAGVLTIAAQCDVTAVTCRGGFTSLLPAKSLPQPSPHAPVTNKPQVGSQLEESRKRIREC</sequence>
<feature type="compositionally biased region" description="Basic and acidic residues" evidence="1">
    <location>
        <begin position="71"/>
        <end position="80"/>
    </location>
</feature>
<accession>A0A5B7E5C5</accession>
<dbReference type="EMBL" id="VSRR010001904">
    <property type="protein sequence ID" value="MPC28386.1"/>
    <property type="molecule type" value="Genomic_DNA"/>
</dbReference>
<comment type="caution">
    <text evidence="2">The sequence shown here is derived from an EMBL/GenBank/DDBJ whole genome shotgun (WGS) entry which is preliminary data.</text>
</comment>
<evidence type="ECO:0000256" key="1">
    <source>
        <dbReference type="SAM" id="MobiDB-lite"/>
    </source>
</evidence>
<dbReference type="Proteomes" id="UP000324222">
    <property type="component" value="Unassembled WGS sequence"/>
</dbReference>
<keyword evidence="3" id="KW-1185">Reference proteome</keyword>
<reference evidence="2 3" key="1">
    <citation type="submission" date="2019-05" db="EMBL/GenBank/DDBJ databases">
        <title>Another draft genome of Portunus trituberculatus and its Hox gene families provides insights of decapod evolution.</title>
        <authorList>
            <person name="Jeong J.-H."/>
            <person name="Song I."/>
            <person name="Kim S."/>
            <person name="Choi T."/>
            <person name="Kim D."/>
            <person name="Ryu S."/>
            <person name="Kim W."/>
        </authorList>
    </citation>
    <scope>NUCLEOTIDE SEQUENCE [LARGE SCALE GENOMIC DNA]</scope>
    <source>
        <tissue evidence="2">Muscle</tissue>
    </source>
</reference>
<gene>
    <name evidence="2" type="ORF">E2C01_021589</name>
</gene>
<evidence type="ECO:0000313" key="3">
    <source>
        <dbReference type="Proteomes" id="UP000324222"/>
    </source>
</evidence>
<organism evidence="2 3">
    <name type="scientific">Portunus trituberculatus</name>
    <name type="common">Swimming crab</name>
    <name type="synonym">Neptunus trituberculatus</name>
    <dbReference type="NCBI Taxonomy" id="210409"/>
    <lineage>
        <taxon>Eukaryota</taxon>
        <taxon>Metazoa</taxon>
        <taxon>Ecdysozoa</taxon>
        <taxon>Arthropoda</taxon>
        <taxon>Crustacea</taxon>
        <taxon>Multicrustacea</taxon>
        <taxon>Malacostraca</taxon>
        <taxon>Eumalacostraca</taxon>
        <taxon>Eucarida</taxon>
        <taxon>Decapoda</taxon>
        <taxon>Pleocyemata</taxon>
        <taxon>Brachyura</taxon>
        <taxon>Eubrachyura</taxon>
        <taxon>Portunoidea</taxon>
        <taxon>Portunidae</taxon>
        <taxon>Portuninae</taxon>
        <taxon>Portunus</taxon>
    </lineage>
</organism>